<dbReference type="InterPro" id="IPR047142">
    <property type="entry name" value="OryJ/VirC-like"/>
</dbReference>
<sequence length="218" mass="24571">MATPLKEGELNEYGLPYNPRAMGYIAQGFPAPGLRRTVRHITSHDKDGKEVFLSTDCGDHHLIMGEQQALSNIVYSTHETPVDINNDVDVKHAKENVPPLHYEHGTVVRMIDFAPNELTPLHRALSIDYGIVLEGEFELILQSGEKRIMRQGDISIQRATAHQWKNLSGGGTLPGRMIWILVSVKDVIVNGKKLEGFMGPLSIYYDEEKERENKEELQ</sequence>
<dbReference type="CDD" id="cd02231">
    <property type="entry name" value="cupin_BLL6423-like"/>
    <property type="match status" value="1"/>
</dbReference>
<protein>
    <submittedName>
        <fullName evidence="1">Uncharacterized protein</fullName>
    </submittedName>
</protein>
<dbReference type="OrthoDB" id="5840532at2759"/>
<dbReference type="Gene3D" id="2.60.120.10">
    <property type="entry name" value="Jelly Rolls"/>
    <property type="match status" value="1"/>
</dbReference>
<dbReference type="Proteomes" id="UP000824998">
    <property type="component" value="Unassembled WGS sequence"/>
</dbReference>
<dbReference type="InterPro" id="IPR011051">
    <property type="entry name" value="RmlC_Cupin_sf"/>
</dbReference>
<comment type="caution">
    <text evidence="1">The sequence shown here is derived from an EMBL/GenBank/DDBJ whole genome shotgun (WGS) entry which is preliminary data.</text>
</comment>
<dbReference type="SUPFAM" id="SSF51182">
    <property type="entry name" value="RmlC-like cupins"/>
    <property type="match status" value="1"/>
</dbReference>
<dbReference type="PANTHER" id="PTHR36156:SF2">
    <property type="entry name" value="CUPIN TYPE-2 DOMAIN-CONTAINING PROTEIN"/>
    <property type="match status" value="1"/>
</dbReference>
<name>A0A9P7YDJ4_9HELO</name>
<keyword evidence="2" id="KW-1185">Reference proteome</keyword>
<accession>A0A9P7YDJ4</accession>
<dbReference type="AlphaFoldDB" id="A0A9P7YDJ4"/>
<evidence type="ECO:0000313" key="2">
    <source>
        <dbReference type="Proteomes" id="UP000824998"/>
    </source>
</evidence>
<dbReference type="InterPro" id="IPR014710">
    <property type="entry name" value="RmlC-like_jellyroll"/>
</dbReference>
<evidence type="ECO:0000313" key="1">
    <source>
        <dbReference type="EMBL" id="KAG9231666.1"/>
    </source>
</evidence>
<reference evidence="1" key="1">
    <citation type="journal article" date="2021" name="IMA Fungus">
        <title>Genomic characterization of three marine fungi, including Emericellopsis atlantica sp. nov. with signatures of a generalist lifestyle and marine biomass degradation.</title>
        <authorList>
            <person name="Hagestad O.C."/>
            <person name="Hou L."/>
            <person name="Andersen J.H."/>
            <person name="Hansen E.H."/>
            <person name="Altermark B."/>
            <person name="Li C."/>
            <person name="Kuhnert E."/>
            <person name="Cox R.J."/>
            <person name="Crous P.W."/>
            <person name="Spatafora J.W."/>
            <person name="Lail K."/>
            <person name="Amirebrahimi M."/>
            <person name="Lipzen A."/>
            <person name="Pangilinan J."/>
            <person name="Andreopoulos W."/>
            <person name="Hayes R.D."/>
            <person name="Ng V."/>
            <person name="Grigoriev I.V."/>
            <person name="Jackson S.A."/>
            <person name="Sutton T.D.S."/>
            <person name="Dobson A.D.W."/>
            <person name="Rama T."/>
        </authorList>
    </citation>
    <scope>NUCLEOTIDE SEQUENCE</scope>
    <source>
        <strain evidence="1">TRa018bII</strain>
    </source>
</reference>
<gene>
    <name evidence="1" type="ORF">BJ875DRAFT_468854</name>
</gene>
<dbReference type="PANTHER" id="PTHR36156">
    <property type="entry name" value="SLR2101 PROTEIN"/>
    <property type="match status" value="1"/>
</dbReference>
<proteinExistence type="predicted"/>
<dbReference type="EMBL" id="MU251588">
    <property type="protein sequence ID" value="KAG9231666.1"/>
    <property type="molecule type" value="Genomic_DNA"/>
</dbReference>
<organism evidence="1 2">
    <name type="scientific">Amylocarpus encephaloides</name>
    <dbReference type="NCBI Taxonomy" id="45428"/>
    <lineage>
        <taxon>Eukaryota</taxon>
        <taxon>Fungi</taxon>
        <taxon>Dikarya</taxon>
        <taxon>Ascomycota</taxon>
        <taxon>Pezizomycotina</taxon>
        <taxon>Leotiomycetes</taxon>
        <taxon>Helotiales</taxon>
        <taxon>Helotiales incertae sedis</taxon>
        <taxon>Amylocarpus</taxon>
    </lineage>
</organism>